<evidence type="ECO:0000256" key="3">
    <source>
        <dbReference type="SAM" id="MobiDB-lite"/>
    </source>
</evidence>
<organism evidence="5 6">
    <name type="scientific">Zostera marina</name>
    <name type="common">Eelgrass</name>
    <dbReference type="NCBI Taxonomy" id="29655"/>
    <lineage>
        <taxon>Eukaryota</taxon>
        <taxon>Viridiplantae</taxon>
        <taxon>Streptophyta</taxon>
        <taxon>Embryophyta</taxon>
        <taxon>Tracheophyta</taxon>
        <taxon>Spermatophyta</taxon>
        <taxon>Magnoliopsida</taxon>
        <taxon>Liliopsida</taxon>
        <taxon>Zosteraceae</taxon>
        <taxon>Zostera</taxon>
    </lineage>
</organism>
<dbReference type="SMART" id="SM00360">
    <property type="entry name" value="RRM"/>
    <property type="match status" value="2"/>
</dbReference>
<dbReference type="EMBL" id="LFYR01000958">
    <property type="protein sequence ID" value="KMZ66743.1"/>
    <property type="molecule type" value="Genomic_DNA"/>
</dbReference>
<dbReference type="InterPro" id="IPR035979">
    <property type="entry name" value="RBD_domain_sf"/>
</dbReference>
<dbReference type="InterPro" id="IPR050502">
    <property type="entry name" value="Euk_RNA-bind_prot"/>
</dbReference>
<dbReference type="Proteomes" id="UP000036987">
    <property type="component" value="Unassembled WGS sequence"/>
</dbReference>
<evidence type="ECO:0000256" key="1">
    <source>
        <dbReference type="ARBA" id="ARBA00022884"/>
    </source>
</evidence>
<evidence type="ECO:0000313" key="5">
    <source>
        <dbReference type="EMBL" id="KMZ66743.1"/>
    </source>
</evidence>
<dbReference type="PANTHER" id="PTHR48025">
    <property type="entry name" value="OS02G0815200 PROTEIN"/>
    <property type="match status" value="1"/>
</dbReference>
<dbReference type="InterPro" id="IPR000504">
    <property type="entry name" value="RRM_dom"/>
</dbReference>
<keyword evidence="6" id="KW-1185">Reference proteome</keyword>
<dbReference type="SUPFAM" id="SSF54928">
    <property type="entry name" value="RNA-binding domain, RBD"/>
    <property type="match status" value="2"/>
</dbReference>
<protein>
    <recommendedName>
        <fullName evidence="4">RRM domain-containing protein</fullName>
    </recommendedName>
</protein>
<feature type="domain" description="RRM" evidence="4">
    <location>
        <begin position="136"/>
        <end position="214"/>
    </location>
</feature>
<dbReference type="Gene3D" id="3.30.70.330">
    <property type="match status" value="2"/>
</dbReference>
<name>A0A0K9PCF8_ZOSMR</name>
<evidence type="ECO:0000313" key="6">
    <source>
        <dbReference type="Proteomes" id="UP000036987"/>
    </source>
</evidence>
<comment type="caution">
    <text evidence="5">The sequence shown here is derived from an EMBL/GenBank/DDBJ whole genome shotgun (WGS) entry which is preliminary data.</text>
</comment>
<dbReference type="GO" id="GO:0005634">
    <property type="term" value="C:nucleus"/>
    <property type="evidence" value="ECO:0000318"/>
    <property type="project" value="GO_Central"/>
</dbReference>
<dbReference type="PANTHER" id="PTHR48025:SF7">
    <property type="entry name" value="RNA-BINDING (RRM_RBD_RNP MOTIFS) FAMILY PROTEIN"/>
    <property type="match status" value="1"/>
</dbReference>
<dbReference type="GO" id="GO:0003729">
    <property type="term" value="F:mRNA binding"/>
    <property type="evidence" value="ECO:0000318"/>
    <property type="project" value="GO_Central"/>
</dbReference>
<feature type="domain" description="RRM" evidence="4">
    <location>
        <begin position="234"/>
        <end position="311"/>
    </location>
</feature>
<evidence type="ECO:0000256" key="2">
    <source>
        <dbReference type="PROSITE-ProRule" id="PRU00176"/>
    </source>
</evidence>
<dbReference type="InterPro" id="IPR012677">
    <property type="entry name" value="Nucleotide-bd_a/b_plait_sf"/>
</dbReference>
<keyword evidence="1 2" id="KW-0694">RNA-binding</keyword>
<dbReference type="STRING" id="29655.A0A0K9PCF8"/>
<accession>A0A0K9PCF8</accession>
<feature type="region of interest" description="Disordered" evidence="3">
    <location>
        <begin position="44"/>
        <end position="82"/>
    </location>
</feature>
<sequence length="312" mass="34608">MAPLAAIAKVVFSSSSTSLIKKIPTAIYKPTLPLLHPLHTRLIHLEPSPPSEPVSSDSHHELLDSSDSERDGVKGYSNESDAFKSQVEHRRVIQRVSAVEAEDHQVDYGLVEEEKSSFEQDGGSGDRNWSEPSKPCTLEIFNLPDRLDISDLYEIFKPYGTVLSIEVSRNPDTGLSRGFGYAKLSSLKEAKAAIASLDGSDISGRDIRVNFNQGTHTTSLPLSSYQDITFETPYKAFIGNLTWSITVEKFRDHFTQFGSILSARLIRDRRLAQRRVYGFISFESEDQLKAAIASSGTELNGRRTVVKASVNK</sequence>
<reference evidence="6" key="1">
    <citation type="journal article" date="2016" name="Nature">
        <title>The genome of the seagrass Zostera marina reveals angiosperm adaptation to the sea.</title>
        <authorList>
            <person name="Olsen J.L."/>
            <person name="Rouze P."/>
            <person name="Verhelst B."/>
            <person name="Lin Y.-C."/>
            <person name="Bayer T."/>
            <person name="Collen J."/>
            <person name="Dattolo E."/>
            <person name="De Paoli E."/>
            <person name="Dittami S."/>
            <person name="Maumus F."/>
            <person name="Michel G."/>
            <person name="Kersting A."/>
            <person name="Lauritano C."/>
            <person name="Lohaus R."/>
            <person name="Toepel M."/>
            <person name="Tonon T."/>
            <person name="Vanneste K."/>
            <person name="Amirebrahimi M."/>
            <person name="Brakel J."/>
            <person name="Bostroem C."/>
            <person name="Chovatia M."/>
            <person name="Grimwood J."/>
            <person name="Jenkins J.W."/>
            <person name="Jueterbock A."/>
            <person name="Mraz A."/>
            <person name="Stam W.T."/>
            <person name="Tice H."/>
            <person name="Bornberg-Bauer E."/>
            <person name="Green P.J."/>
            <person name="Pearson G.A."/>
            <person name="Procaccini G."/>
            <person name="Duarte C.M."/>
            <person name="Schmutz J."/>
            <person name="Reusch T.B.H."/>
            <person name="Van de Peer Y."/>
        </authorList>
    </citation>
    <scope>NUCLEOTIDE SEQUENCE [LARGE SCALE GENOMIC DNA]</scope>
    <source>
        <strain evidence="6">cv. Finnish</strain>
    </source>
</reference>
<evidence type="ECO:0000259" key="4">
    <source>
        <dbReference type="PROSITE" id="PS50102"/>
    </source>
</evidence>
<feature type="compositionally biased region" description="Basic and acidic residues" evidence="3">
    <location>
        <begin position="57"/>
        <end position="73"/>
    </location>
</feature>
<dbReference type="AlphaFoldDB" id="A0A0K9PCF8"/>
<gene>
    <name evidence="5" type="ORF">ZOSMA_28G01030</name>
</gene>
<dbReference type="GO" id="GO:1990904">
    <property type="term" value="C:ribonucleoprotein complex"/>
    <property type="evidence" value="ECO:0000318"/>
    <property type="project" value="GO_Central"/>
</dbReference>
<dbReference type="Pfam" id="PF00076">
    <property type="entry name" value="RRM_1"/>
    <property type="match status" value="2"/>
</dbReference>
<dbReference type="GO" id="GO:0005737">
    <property type="term" value="C:cytoplasm"/>
    <property type="evidence" value="ECO:0000318"/>
    <property type="project" value="GO_Central"/>
</dbReference>
<dbReference type="PROSITE" id="PS50102">
    <property type="entry name" value="RRM"/>
    <property type="match status" value="2"/>
</dbReference>
<proteinExistence type="predicted"/>
<dbReference type="OrthoDB" id="439808at2759"/>